<dbReference type="EMBL" id="CDSF01000046">
    <property type="protein sequence ID" value="CEO96168.1"/>
    <property type="molecule type" value="Genomic_DNA"/>
</dbReference>
<name>A0A0G4ILW0_PLABS</name>
<dbReference type="AlphaFoldDB" id="A0A0G4ILW0"/>
<sequence length="120" mass="13089">MGNSGSSSAADALPGRQESGTLDGVGKSIASGFNRIASAISGTLAGEPTPSSPRGHRKRKRRKQKFVDKVMQDDPLKQSKNQGIPDTHVMDSDGDMADEFYMVDPVDNKCRRKNLRRTIR</sequence>
<protein>
    <submittedName>
        <fullName evidence="2">Uncharacterized protein</fullName>
    </submittedName>
</protein>
<gene>
    <name evidence="2" type="ORF">PBRA_004858</name>
    <name evidence="3" type="ORF">PLBR_LOCUS501</name>
</gene>
<dbReference type="Proteomes" id="UP000039324">
    <property type="component" value="Unassembled WGS sequence"/>
</dbReference>
<evidence type="ECO:0000313" key="3">
    <source>
        <dbReference type="EMBL" id="SPQ93286.1"/>
    </source>
</evidence>
<dbReference type="EMBL" id="OVEO01000001">
    <property type="protein sequence ID" value="SPQ93286.1"/>
    <property type="molecule type" value="Genomic_DNA"/>
</dbReference>
<feature type="compositionally biased region" description="Basic and acidic residues" evidence="1">
    <location>
        <begin position="65"/>
        <end position="77"/>
    </location>
</feature>
<keyword evidence="3" id="KW-0496">Mitochondrion</keyword>
<evidence type="ECO:0000313" key="4">
    <source>
        <dbReference type="Proteomes" id="UP000039324"/>
    </source>
</evidence>
<feature type="compositionally biased region" description="Basic residues" evidence="1">
    <location>
        <begin position="54"/>
        <end position="64"/>
    </location>
</feature>
<feature type="region of interest" description="Disordered" evidence="1">
    <location>
        <begin position="1"/>
        <end position="92"/>
    </location>
</feature>
<evidence type="ECO:0000313" key="5">
    <source>
        <dbReference type="Proteomes" id="UP000290189"/>
    </source>
</evidence>
<geneLocation type="mitochondrion" evidence="3"/>
<keyword evidence="4" id="KW-1185">Reference proteome</keyword>
<proteinExistence type="predicted"/>
<reference evidence="2 4" key="1">
    <citation type="submission" date="2015-02" db="EMBL/GenBank/DDBJ databases">
        <authorList>
            <person name="Chooi Y.-H."/>
        </authorList>
    </citation>
    <scope>NUCLEOTIDE SEQUENCE [LARGE SCALE GENOMIC DNA]</scope>
    <source>
        <strain evidence="2">E3</strain>
    </source>
</reference>
<accession>A0A0G4ILW0</accession>
<dbReference type="Proteomes" id="UP000290189">
    <property type="component" value="Unassembled WGS sequence"/>
</dbReference>
<organism evidence="2 4">
    <name type="scientific">Plasmodiophora brassicae</name>
    <name type="common">Clubroot disease agent</name>
    <dbReference type="NCBI Taxonomy" id="37360"/>
    <lineage>
        <taxon>Eukaryota</taxon>
        <taxon>Sar</taxon>
        <taxon>Rhizaria</taxon>
        <taxon>Endomyxa</taxon>
        <taxon>Phytomyxea</taxon>
        <taxon>Plasmodiophorida</taxon>
        <taxon>Plasmodiophoridae</taxon>
        <taxon>Plasmodiophora</taxon>
    </lineage>
</organism>
<reference evidence="3 5" key="2">
    <citation type="submission" date="2018-03" db="EMBL/GenBank/DDBJ databases">
        <authorList>
            <person name="Fogelqvist J."/>
        </authorList>
    </citation>
    <scope>NUCLEOTIDE SEQUENCE [LARGE SCALE GENOMIC DNA]</scope>
</reference>
<evidence type="ECO:0000313" key="2">
    <source>
        <dbReference type="EMBL" id="CEO96168.1"/>
    </source>
</evidence>
<evidence type="ECO:0000256" key="1">
    <source>
        <dbReference type="SAM" id="MobiDB-lite"/>
    </source>
</evidence>